<accession>A0ABX2FN23</accession>
<evidence type="ECO:0000256" key="1">
    <source>
        <dbReference type="SAM" id="MobiDB-lite"/>
    </source>
</evidence>
<dbReference type="EMBL" id="JABSNP010000004">
    <property type="protein sequence ID" value="NRT18243.1"/>
    <property type="molecule type" value="Genomic_DNA"/>
</dbReference>
<proteinExistence type="predicted"/>
<feature type="chain" id="PRO_5047386823" evidence="2">
    <location>
        <begin position="20"/>
        <end position="111"/>
    </location>
</feature>
<name>A0ABX2FN23_9BACT</name>
<comment type="caution">
    <text evidence="3">The sequence shown here is derived from an EMBL/GenBank/DDBJ whole genome shotgun (WGS) entry which is preliminary data.</text>
</comment>
<feature type="signal peptide" evidence="2">
    <location>
        <begin position="1"/>
        <end position="19"/>
    </location>
</feature>
<keyword evidence="2" id="KW-0732">Signal</keyword>
<gene>
    <name evidence="3" type="ORF">HNP98_001060</name>
</gene>
<feature type="region of interest" description="Disordered" evidence="1">
    <location>
        <begin position="17"/>
        <end position="111"/>
    </location>
</feature>
<reference evidence="3 4" key="1">
    <citation type="submission" date="2020-05" db="EMBL/GenBank/DDBJ databases">
        <title>Genomic Encyclopedia of Type Strains, Phase IV (KMG-V): Genome sequencing to study the core and pangenomes of soil and plant-associated prokaryotes.</title>
        <authorList>
            <person name="Whitman W."/>
        </authorList>
    </citation>
    <scope>NUCLEOTIDE SEQUENCE [LARGE SCALE GENOMIC DNA]</scope>
    <source>
        <strain evidence="3 4">9A</strain>
    </source>
</reference>
<evidence type="ECO:0000313" key="4">
    <source>
        <dbReference type="Proteomes" id="UP000779507"/>
    </source>
</evidence>
<evidence type="ECO:0000256" key="2">
    <source>
        <dbReference type="SAM" id="SignalP"/>
    </source>
</evidence>
<feature type="compositionally biased region" description="Low complexity" evidence="1">
    <location>
        <begin position="17"/>
        <end position="50"/>
    </location>
</feature>
<protein>
    <submittedName>
        <fullName evidence="3">Uncharacterized protein</fullName>
    </submittedName>
</protein>
<keyword evidence="4" id="KW-1185">Reference proteome</keyword>
<dbReference type="RefSeq" id="WP_173809001.1">
    <property type="nucleotide sequence ID" value="NZ_JABSNP010000004.1"/>
</dbReference>
<sequence length="111" mass="10818">MLRSLLAVLLAASALAATAQTAPRRAAKPATTTAKTKPVPAATSDATATDGGFGNGAPSSSANDGGKGQGVYAAPGMPVDVTSGKEVGSYKGTTDKATPARRTGTTTLSPK</sequence>
<evidence type="ECO:0000313" key="3">
    <source>
        <dbReference type="EMBL" id="NRT18243.1"/>
    </source>
</evidence>
<organism evidence="3 4">
    <name type="scientific">Hymenobacter caeli</name>
    <dbReference type="NCBI Taxonomy" id="2735894"/>
    <lineage>
        <taxon>Bacteria</taxon>
        <taxon>Pseudomonadati</taxon>
        <taxon>Bacteroidota</taxon>
        <taxon>Cytophagia</taxon>
        <taxon>Cytophagales</taxon>
        <taxon>Hymenobacteraceae</taxon>
        <taxon>Hymenobacter</taxon>
    </lineage>
</organism>
<dbReference type="Proteomes" id="UP000779507">
    <property type="component" value="Unassembled WGS sequence"/>
</dbReference>